<reference evidence="2 3" key="1">
    <citation type="submission" date="2015-12" db="EMBL/GenBank/DDBJ databases">
        <title>The genome of Folsomia candida.</title>
        <authorList>
            <person name="Faddeeva A."/>
            <person name="Derks M.F."/>
            <person name="Anvar Y."/>
            <person name="Smit S."/>
            <person name="Van Straalen N."/>
            <person name="Roelofs D."/>
        </authorList>
    </citation>
    <scope>NUCLEOTIDE SEQUENCE [LARGE SCALE GENOMIC DNA]</scope>
    <source>
        <strain evidence="2 3">VU population</strain>
        <tissue evidence="2">Whole body</tissue>
    </source>
</reference>
<keyword evidence="1" id="KW-0812">Transmembrane</keyword>
<evidence type="ECO:0000256" key="1">
    <source>
        <dbReference type="SAM" id="Phobius"/>
    </source>
</evidence>
<feature type="transmembrane region" description="Helical" evidence="1">
    <location>
        <begin position="327"/>
        <end position="346"/>
    </location>
</feature>
<sequence>MELLQKPVTTAFPLKRPRLRPPSHPSLTLQFTTFVKFLRVMGRCPLTIQPHSRQGRQVEYAFKWLNLPFLFSLSSALFISTICIVSLLQNGTMGFQLFSASEIFPHPRQLNDYPESIKILQNSPLTNTIVISFEVISIIHIIIDYVIAWVKAPDLAKWLNRWNSIEDEIEEWCGISNNKKKPSISKFQYNLSLYYVILPSLFFGTLIASWEFDLQYPIHCIVLMAYSYSGVICYGLEDTKAIIMFKWVEVGFETILVHLTSNPTTIINTSKLEHILTKIRSQAHHCGRYLAFQQLLLILVTIYFSASSLFAIVTILSGPVGDSRAEIMQAMMISFSATMNITKLYFKISVAVWISKMEKRVAVEIKMAELGNQLHNSLEQRVQVIQS</sequence>
<keyword evidence="1" id="KW-1133">Transmembrane helix</keyword>
<feature type="transmembrane region" description="Helical" evidence="1">
    <location>
        <begin position="189"/>
        <end position="210"/>
    </location>
</feature>
<proteinExistence type="predicted"/>
<gene>
    <name evidence="2" type="ORF">Fcan01_10357</name>
</gene>
<feature type="transmembrane region" description="Helical" evidence="1">
    <location>
        <begin position="129"/>
        <end position="150"/>
    </location>
</feature>
<keyword evidence="1" id="KW-0472">Membrane</keyword>
<evidence type="ECO:0008006" key="4">
    <source>
        <dbReference type="Google" id="ProtNLM"/>
    </source>
</evidence>
<dbReference type="Proteomes" id="UP000198287">
    <property type="component" value="Unassembled WGS sequence"/>
</dbReference>
<dbReference type="AlphaFoldDB" id="A0A226E923"/>
<evidence type="ECO:0000313" key="3">
    <source>
        <dbReference type="Proteomes" id="UP000198287"/>
    </source>
</evidence>
<feature type="transmembrane region" description="Helical" evidence="1">
    <location>
        <begin position="64"/>
        <end position="88"/>
    </location>
</feature>
<comment type="caution">
    <text evidence="2">The sequence shown here is derived from an EMBL/GenBank/DDBJ whole genome shotgun (WGS) entry which is preliminary data.</text>
</comment>
<protein>
    <recommendedName>
        <fullName evidence="4">Gustatory receptor</fullName>
    </recommendedName>
</protein>
<feature type="transmembrane region" description="Helical" evidence="1">
    <location>
        <begin position="216"/>
        <end position="236"/>
    </location>
</feature>
<name>A0A226E923_FOLCA</name>
<organism evidence="2 3">
    <name type="scientific">Folsomia candida</name>
    <name type="common">Springtail</name>
    <dbReference type="NCBI Taxonomy" id="158441"/>
    <lineage>
        <taxon>Eukaryota</taxon>
        <taxon>Metazoa</taxon>
        <taxon>Ecdysozoa</taxon>
        <taxon>Arthropoda</taxon>
        <taxon>Hexapoda</taxon>
        <taxon>Collembola</taxon>
        <taxon>Entomobryomorpha</taxon>
        <taxon>Isotomoidea</taxon>
        <taxon>Isotomidae</taxon>
        <taxon>Proisotominae</taxon>
        <taxon>Folsomia</taxon>
    </lineage>
</organism>
<dbReference type="EMBL" id="LNIX01000005">
    <property type="protein sequence ID" value="OXA54092.1"/>
    <property type="molecule type" value="Genomic_DNA"/>
</dbReference>
<keyword evidence="3" id="KW-1185">Reference proteome</keyword>
<evidence type="ECO:0000313" key="2">
    <source>
        <dbReference type="EMBL" id="OXA54092.1"/>
    </source>
</evidence>
<accession>A0A226E923</accession>
<feature type="transmembrane region" description="Helical" evidence="1">
    <location>
        <begin position="295"/>
        <end position="315"/>
    </location>
</feature>